<keyword evidence="1 2" id="KW-0597">Phosphoprotein</keyword>
<dbReference type="InterPro" id="IPR050595">
    <property type="entry name" value="Bact_response_regulator"/>
</dbReference>
<gene>
    <name evidence="4" type="ordered locus">Sta7437_1972</name>
</gene>
<dbReference type="SMART" id="SM00448">
    <property type="entry name" value="REC"/>
    <property type="match status" value="1"/>
</dbReference>
<evidence type="ECO:0000256" key="2">
    <source>
        <dbReference type="PROSITE-ProRule" id="PRU00169"/>
    </source>
</evidence>
<dbReference type="PANTHER" id="PTHR44591:SF19">
    <property type="entry name" value="TWO-COMPONENT RESPONSE REGULATOR-RELATED"/>
    <property type="match status" value="1"/>
</dbReference>
<name>K9XTX4_STAC7</name>
<proteinExistence type="predicted"/>
<reference evidence="5" key="1">
    <citation type="journal article" date="2013" name="Proc. Natl. Acad. Sci. U.S.A.">
        <title>Improving the coverage of the cyanobacterial phylum using diversity-driven genome sequencing.</title>
        <authorList>
            <person name="Shih P.M."/>
            <person name="Wu D."/>
            <person name="Latifi A."/>
            <person name="Axen S.D."/>
            <person name="Fewer D.P."/>
            <person name="Talla E."/>
            <person name="Calteau A."/>
            <person name="Cai F."/>
            <person name="Tandeau de Marsac N."/>
            <person name="Rippka R."/>
            <person name="Herdman M."/>
            <person name="Sivonen K."/>
            <person name="Coursin T."/>
            <person name="Laurent T."/>
            <person name="Goodwin L."/>
            <person name="Nolan M."/>
            <person name="Davenport K.W."/>
            <person name="Han C.S."/>
            <person name="Rubin E.M."/>
            <person name="Eisen J.A."/>
            <person name="Woyke T."/>
            <person name="Gugger M."/>
            <person name="Kerfeld C.A."/>
        </authorList>
    </citation>
    <scope>NUCLEOTIDE SEQUENCE [LARGE SCALE GENOMIC DNA]</scope>
    <source>
        <strain evidence="5">ATCC 29371 / PCC 7437</strain>
    </source>
</reference>
<dbReference type="InterPro" id="IPR011006">
    <property type="entry name" value="CheY-like_superfamily"/>
</dbReference>
<dbReference type="AlphaFoldDB" id="K9XTX4"/>
<keyword evidence="5" id="KW-1185">Reference proteome</keyword>
<evidence type="ECO:0000313" key="4">
    <source>
        <dbReference type="EMBL" id="AFZ35526.1"/>
    </source>
</evidence>
<accession>K9XTX4</accession>
<dbReference type="KEGG" id="scs:Sta7437_1972"/>
<dbReference type="STRING" id="111780.Sta7437_1972"/>
<evidence type="ECO:0000259" key="3">
    <source>
        <dbReference type="PROSITE" id="PS50110"/>
    </source>
</evidence>
<dbReference type="eggNOG" id="COG0784">
    <property type="taxonomic scope" value="Bacteria"/>
</dbReference>
<dbReference type="SUPFAM" id="SSF52172">
    <property type="entry name" value="CheY-like"/>
    <property type="match status" value="1"/>
</dbReference>
<evidence type="ECO:0000313" key="5">
    <source>
        <dbReference type="Proteomes" id="UP000010473"/>
    </source>
</evidence>
<dbReference type="GO" id="GO:0000160">
    <property type="term" value="P:phosphorelay signal transduction system"/>
    <property type="evidence" value="ECO:0007669"/>
    <property type="project" value="InterPro"/>
</dbReference>
<dbReference type="PROSITE" id="PS50110">
    <property type="entry name" value="RESPONSE_REGULATORY"/>
    <property type="match status" value="1"/>
</dbReference>
<dbReference type="Proteomes" id="UP000010473">
    <property type="component" value="Chromosome"/>
</dbReference>
<dbReference type="PANTHER" id="PTHR44591">
    <property type="entry name" value="STRESS RESPONSE REGULATOR PROTEIN 1"/>
    <property type="match status" value="1"/>
</dbReference>
<feature type="modified residue" description="4-aspartylphosphate" evidence="2">
    <location>
        <position position="62"/>
    </location>
</feature>
<dbReference type="OrthoDB" id="109585at2"/>
<organism evidence="4 5">
    <name type="scientific">Stanieria cyanosphaera (strain ATCC 29371 / PCC 7437)</name>
    <dbReference type="NCBI Taxonomy" id="111780"/>
    <lineage>
        <taxon>Bacteria</taxon>
        <taxon>Bacillati</taxon>
        <taxon>Cyanobacteriota</taxon>
        <taxon>Cyanophyceae</taxon>
        <taxon>Pleurocapsales</taxon>
        <taxon>Dermocarpellaceae</taxon>
        <taxon>Stanieria</taxon>
    </lineage>
</organism>
<dbReference type="Pfam" id="PF00072">
    <property type="entry name" value="Response_reg"/>
    <property type="match status" value="1"/>
</dbReference>
<dbReference type="Gene3D" id="3.40.50.2300">
    <property type="match status" value="1"/>
</dbReference>
<dbReference type="InterPro" id="IPR001789">
    <property type="entry name" value="Sig_transdc_resp-reg_receiver"/>
</dbReference>
<sequence>MSHSAILCVDDEVAILETLKEQLVRCFGKCYCYEIAESVEEAWEIIELLQEEGTQIVVIVSDWLMPGIKGDEFLIQVHQRFPQLVSILLTGQADQNAIARAKQEANLYACLYKPWTEEELLTVILSGLGLEKS</sequence>
<dbReference type="RefSeq" id="WP_015193197.1">
    <property type="nucleotide sequence ID" value="NC_019748.1"/>
</dbReference>
<dbReference type="EMBL" id="CP003653">
    <property type="protein sequence ID" value="AFZ35526.1"/>
    <property type="molecule type" value="Genomic_DNA"/>
</dbReference>
<feature type="domain" description="Response regulatory" evidence="3">
    <location>
        <begin position="5"/>
        <end position="128"/>
    </location>
</feature>
<protein>
    <submittedName>
        <fullName evidence="4">Response regulator receiver protein</fullName>
    </submittedName>
</protein>
<dbReference type="HOGENOM" id="CLU_000445_69_8_3"/>
<evidence type="ECO:0000256" key="1">
    <source>
        <dbReference type="ARBA" id="ARBA00022553"/>
    </source>
</evidence>